<reference evidence="19" key="1">
    <citation type="submission" date="2015-11" db="EMBL/GenBank/DDBJ databases">
        <title>De novo transcriptome assembly of four potential Pierce s Disease insect vectors from Arizona vineyards.</title>
        <authorList>
            <person name="Tassone E.E."/>
        </authorList>
    </citation>
    <scope>NUCLEOTIDE SEQUENCE</scope>
</reference>
<evidence type="ECO:0000256" key="9">
    <source>
        <dbReference type="ARBA" id="ARBA00022927"/>
    </source>
</evidence>
<evidence type="ECO:0000256" key="5">
    <source>
        <dbReference type="ARBA" id="ARBA00022481"/>
    </source>
</evidence>
<dbReference type="PANTHER" id="PTHR13003">
    <property type="entry name" value="NUP107-RELATED"/>
    <property type="match status" value="1"/>
</dbReference>
<dbReference type="GO" id="GO:0031080">
    <property type="term" value="C:nuclear pore outer ring"/>
    <property type="evidence" value="ECO:0007669"/>
    <property type="project" value="TreeGrafter"/>
</dbReference>
<keyword evidence="7" id="KW-0509">mRNA transport</keyword>
<comment type="similarity">
    <text evidence="2 18">Belongs to the nucleoporin Nup84/Nup107 family.</text>
</comment>
<dbReference type="Gene3D" id="1.10.3450.20">
    <property type="match status" value="1"/>
</dbReference>
<keyword evidence="6" id="KW-0597">Phosphoprotein</keyword>
<proteinExistence type="inferred from homology"/>
<keyword evidence="14 18" id="KW-0539">Nucleus</keyword>
<dbReference type="Gene3D" id="1.20.190.50">
    <property type="match status" value="1"/>
</dbReference>
<comment type="function">
    <text evidence="16">Plays a role in the nuclear pore complex (NPC) assembly and/or maintenance. Required for the assembly of peripheral proteins into the NPC. May anchor NUP62 to the NPC. Involved in nephrogenesis.</text>
</comment>
<evidence type="ECO:0000256" key="10">
    <source>
        <dbReference type="ARBA" id="ARBA00022990"/>
    </source>
</evidence>
<comment type="subunit">
    <text evidence="17">Part of the nuclear pore complex (NPC). Forms part of the Nup160 subcomplex in the nuclear pore which is composed of NUP160, NUP133, NUP107 and Nup96; this complex plays a role in RNA export and in tethering Nup98 and NUP153 to the nucleus. Does not interact with TPR. Interacts with ZNF106.</text>
</comment>
<dbReference type="PANTHER" id="PTHR13003:SF2">
    <property type="entry name" value="NUCLEAR PORE COMPLEX PROTEIN NUP107"/>
    <property type="match status" value="1"/>
</dbReference>
<keyword evidence="11 18" id="KW-0811">Translocation</keyword>
<dbReference type="GO" id="GO:0006606">
    <property type="term" value="P:protein import into nucleus"/>
    <property type="evidence" value="ECO:0007669"/>
    <property type="project" value="TreeGrafter"/>
</dbReference>
<dbReference type="GO" id="GO:0017056">
    <property type="term" value="F:structural constituent of nuclear pore"/>
    <property type="evidence" value="ECO:0007669"/>
    <property type="project" value="UniProtKB-UniRule"/>
</dbReference>
<sequence>KLQNQRAIIRDMSDNLYQSFLDSMQTHSSSREVFTTIAEFVQNCNNILKLIRDTNSEQDVQWLELERNNWRLVQALYQNRLFPPNLDMMENSADRKDMDVDDFQLLSEKEIMQNFYKADPKINEYQLVVDWLEKNAADVLDTQRGPKLHHYMDNTVAWENTLHQLQNETVAYRSSRAIVNSLDPDAPLRESKPLHDLDMEDENRLLKQVWAEVRCGRISEAQKLCHHCGQSWRAATLEGWKLYHDPNYQNKLAITEKQPVEGNLHRDIWKLCAYQLSENIRAGTYARAVYGALCGNLDALLPACETWDDVLWAHTRVLVDQLVEQRIRNEGSRNYHSMPDSYWNRKLSMEDTFATLDSSGEPLVRQQARSRERVVQKLLILDQLPQLMSSMLQWAQEQDCSPQMLRFLAHLVLTLRLLGQPASQDIGDEIIKIYVKALMEKGEAEQVAYYTATLPGDDQVTLYAQFLQDIQHLALRKAALDAAEAVNLPVEAITQRVVENIRNEESAERMLPLELSGEVTEEDRRKISALEWVVLYPSQRAEAIWQTNALIRTFLALGKIQAARLAFNQIPPDSVSEVMSQYQVDDETASVYSAFLPTRVNAAIQEYFSHKAYLDAQEGFADWFEDYHHARPTEPPTPGPGATFTERVAHDHRLAAYHKELDRWRAAMEHQTKCVKKQLYNVLFMPDKGWLANSDSDNEDELRTHQMEALRTLCIPKIVLLLHTVLHSTGQYKEAIQLAEIVVDEQRLIYKVYSKQQMGELLSKIRESSLASLAQDKDPWGHPVVS</sequence>
<evidence type="ECO:0000256" key="14">
    <source>
        <dbReference type="ARBA" id="ARBA00023242"/>
    </source>
</evidence>
<feature type="non-terminal residue" evidence="19">
    <location>
        <position position="1"/>
    </location>
</feature>
<keyword evidence="4" id="KW-0158">Chromosome</keyword>
<evidence type="ECO:0000256" key="3">
    <source>
        <dbReference type="ARBA" id="ARBA00022448"/>
    </source>
</evidence>
<evidence type="ECO:0000256" key="15">
    <source>
        <dbReference type="ARBA" id="ARBA00023328"/>
    </source>
</evidence>
<evidence type="ECO:0000256" key="17">
    <source>
        <dbReference type="ARBA" id="ARBA00063956"/>
    </source>
</evidence>
<keyword evidence="3 18" id="KW-0813">Transport</keyword>
<evidence type="ECO:0000256" key="7">
    <source>
        <dbReference type="ARBA" id="ARBA00022816"/>
    </source>
</evidence>
<evidence type="ECO:0000256" key="12">
    <source>
        <dbReference type="ARBA" id="ARBA00023132"/>
    </source>
</evidence>
<comment type="function">
    <text evidence="18">Functions as a component of the nuclear pore complex (NPC).</text>
</comment>
<dbReference type="GO" id="GO:0000776">
    <property type="term" value="C:kinetochore"/>
    <property type="evidence" value="ECO:0007669"/>
    <property type="project" value="UniProtKB-KW"/>
</dbReference>
<keyword evidence="9" id="KW-0653">Protein transport</keyword>
<evidence type="ECO:0000256" key="18">
    <source>
        <dbReference type="RuleBase" id="RU365072"/>
    </source>
</evidence>
<keyword evidence="8" id="KW-0995">Kinetochore</keyword>
<organism evidence="19">
    <name type="scientific">Homalodisca liturata</name>
    <dbReference type="NCBI Taxonomy" id="320908"/>
    <lineage>
        <taxon>Eukaryota</taxon>
        <taxon>Metazoa</taxon>
        <taxon>Ecdysozoa</taxon>
        <taxon>Arthropoda</taxon>
        <taxon>Hexapoda</taxon>
        <taxon>Insecta</taxon>
        <taxon>Pterygota</taxon>
        <taxon>Neoptera</taxon>
        <taxon>Paraneoptera</taxon>
        <taxon>Hemiptera</taxon>
        <taxon>Auchenorrhyncha</taxon>
        <taxon>Membracoidea</taxon>
        <taxon>Cicadellidae</taxon>
        <taxon>Cicadellinae</taxon>
        <taxon>Proconiini</taxon>
        <taxon>Homalodisca</taxon>
    </lineage>
</organism>
<keyword evidence="12 18" id="KW-0906">Nuclear pore complex</keyword>
<evidence type="ECO:0000256" key="8">
    <source>
        <dbReference type="ARBA" id="ARBA00022838"/>
    </source>
</evidence>
<dbReference type="FunFam" id="1.10.3450.20:FF:000001">
    <property type="entry name" value="Nuclear pore complex protein"/>
    <property type="match status" value="1"/>
</dbReference>
<evidence type="ECO:0000256" key="13">
    <source>
        <dbReference type="ARBA" id="ARBA00023136"/>
    </source>
</evidence>
<dbReference type="AlphaFoldDB" id="A0A1B6K5W1"/>
<comment type="subcellular location">
    <subcellularLocation>
        <location evidence="1">Chromosome</location>
        <location evidence="1">Centromere</location>
        <location evidence="1">Kinetochore</location>
    </subcellularLocation>
    <subcellularLocation>
        <location evidence="18">Nucleus</location>
        <location evidence="18">Nuclear pore complex</location>
    </subcellularLocation>
    <subcellularLocation>
        <location evidence="18">Nucleus membrane</location>
    </subcellularLocation>
</comment>
<evidence type="ECO:0000256" key="11">
    <source>
        <dbReference type="ARBA" id="ARBA00023010"/>
    </source>
</evidence>
<keyword evidence="13 18" id="KW-0472">Membrane</keyword>
<evidence type="ECO:0000256" key="6">
    <source>
        <dbReference type="ARBA" id="ARBA00022553"/>
    </source>
</evidence>
<dbReference type="EMBL" id="GECU01000871">
    <property type="protein sequence ID" value="JAT06836.1"/>
    <property type="molecule type" value="Transcribed_RNA"/>
</dbReference>
<evidence type="ECO:0000256" key="4">
    <source>
        <dbReference type="ARBA" id="ARBA00022454"/>
    </source>
</evidence>
<dbReference type="GO" id="GO:0000973">
    <property type="term" value="P:post-transcriptional tethering of RNA polymerase II gene DNA at nuclear periphery"/>
    <property type="evidence" value="ECO:0007669"/>
    <property type="project" value="TreeGrafter"/>
</dbReference>
<evidence type="ECO:0000256" key="2">
    <source>
        <dbReference type="ARBA" id="ARBA00009510"/>
    </source>
</evidence>
<name>A0A1B6K5W1_9HEMI</name>
<dbReference type="InterPro" id="IPR007252">
    <property type="entry name" value="Nup84/Nup107"/>
</dbReference>
<protein>
    <recommendedName>
        <fullName evidence="18">Nuclear pore complex protein</fullName>
    </recommendedName>
</protein>
<dbReference type="GO" id="GO:0031965">
    <property type="term" value="C:nuclear membrane"/>
    <property type="evidence" value="ECO:0007669"/>
    <property type="project" value="UniProtKB-SubCell"/>
</dbReference>
<evidence type="ECO:0000256" key="1">
    <source>
        <dbReference type="ARBA" id="ARBA00004629"/>
    </source>
</evidence>
<dbReference type="FunFam" id="1.20.190.50:FF:000001">
    <property type="entry name" value="Nuclear pore complex protein"/>
    <property type="match status" value="1"/>
</dbReference>
<keyword evidence="10" id="KW-0007">Acetylation</keyword>
<dbReference type="GO" id="GO:0006406">
    <property type="term" value="P:mRNA export from nucleus"/>
    <property type="evidence" value="ECO:0007669"/>
    <property type="project" value="TreeGrafter"/>
</dbReference>
<evidence type="ECO:0000313" key="19">
    <source>
        <dbReference type="EMBL" id="JAT06836.1"/>
    </source>
</evidence>
<keyword evidence="5" id="KW-0488">Methylation</keyword>
<evidence type="ECO:0000256" key="16">
    <source>
        <dbReference type="ARBA" id="ARBA00056880"/>
    </source>
</evidence>
<dbReference type="Pfam" id="PF04121">
    <property type="entry name" value="Nup84_Nup100"/>
    <property type="match status" value="1"/>
</dbReference>
<gene>
    <name evidence="19" type="ORF">g.48608</name>
</gene>
<keyword evidence="15" id="KW-0137">Centromere</keyword>
<accession>A0A1B6K5W1</accession>